<dbReference type="EMBL" id="LCMA01000006">
    <property type="protein sequence ID" value="KKU26804.1"/>
    <property type="molecule type" value="Genomic_DNA"/>
</dbReference>
<proteinExistence type="predicted"/>
<dbReference type="Proteomes" id="UP000034175">
    <property type="component" value="Unassembled WGS sequence"/>
</dbReference>
<name>A0A0G1P1M2_9BACT</name>
<feature type="transmembrane region" description="Helical" evidence="1">
    <location>
        <begin position="16"/>
        <end position="38"/>
    </location>
</feature>
<feature type="transmembrane region" description="Helical" evidence="1">
    <location>
        <begin position="110"/>
        <end position="132"/>
    </location>
</feature>
<protein>
    <submittedName>
        <fullName evidence="2">Uncharacterized protein</fullName>
    </submittedName>
</protein>
<organism evidence="2 3">
    <name type="scientific">Candidatus Magasanikbacteria bacterium GW2011_GWA2_46_17</name>
    <dbReference type="NCBI Taxonomy" id="1619042"/>
    <lineage>
        <taxon>Bacteria</taxon>
        <taxon>Candidatus Magasanikiibacteriota</taxon>
    </lineage>
</organism>
<keyword evidence="1" id="KW-1133">Transmembrane helix</keyword>
<comment type="caution">
    <text evidence="2">The sequence shown here is derived from an EMBL/GenBank/DDBJ whole genome shotgun (WGS) entry which is preliminary data.</text>
</comment>
<dbReference type="AlphaFoldDB" id="A0A0G1P1M2"/>
<sequence length="199" mass="21174">MRILGKLATSLFLSKIFFLGTMVSVFFFFITASVVLGADGQNQTVKLINPLGGKLDNPVGVTSTPKILGNLIAKSLTVLGSITLLVFVFGGWEWLASSGNPEKIKKGTHIMVYASLGLLIIFISYGILSAFLKSLGAKGFQADTGQTSGGNAACYCGSSTWYSGKEIVPNVLGPLQCQEMTGQSLEEFGDLVDCEWKEG</sequence>
<accession>A0A0G1P1M2</accession>
<evidence type="ECO:0000256" key="1">
    <source>
        <dbReference type="SAM" id="Phobius"/>
    </source>
</evidence>
<gene>
    <name evidence="2" type="ORF">UX39_C0006G0016</name>
</gene>
<evidence type="ECO:0000313" key="2">
    <source>
        <dbReference type="EMBL" id="KKU26804.1"/>
    </source>
</evidence>
<evidence type="ECO:0000313" key="3">
    <source>
        <dbReference type="Proteomes" id="UP000034175"/>
    </source>
</evidence>
<keyword evidence="1" id="KW-0472">Membrane</keyword>
<feature type="transmembrane region" description="Helical" evidence="1">
    <location>
        <begin position="71"/>
        <end position="90"/>
    </location>
</feature>
<reference evidence="2 3" key="1">
    <citation type="journal article" date="2015" name="Nature">
        <title>rRNA introns, odd ribosomes, and small enigmatic genomes across a large radiation of phyla.</title>
        <authorList>
            <person name="Brown C.T."/>
            <person name="Hug L.A."/>
            <person name="Thomas B.C."/>
            <person name="Sharon I."/>
            <person name="Castelle C.J."/>
            <person name="Singh A."/>
            <person name="Wilkins M.J."/>
            <person name="Williams K.H."/>
            <person name="Banfield J.F."/>
        </authorList>
    </citation>
    <scope>NUCLEOTIDE SEQUENCE [LARGE SCALE GENOMIC DNA]</scope>
</reference>
<keyword evidence="1" id="KW-0812">Transmembrane</keyword>